<evidence type="ECO:0000313" key="1">
    <source>
        <dbReference type="EMBL" id="RPF54435.1"/>
    </source>
</evidence>
<organism evidence="1 2">
    <name type="scientific">Aquisalibacillus elongatus</name>
    <dbReference type="NCBI Taxonomy" id="485577"/>
    <lineage>
        <taxon>Bacteria</taxon>
        <taxon>Bacillati</taxon>
        <taxon>Bacillota</taxon>
        <taxon>Bacilli</taxon>
        <taxon>Bacillales</taxon>
        <taxon>Bacillaceae</taxon>
        <taxon>Aquisalibacillus</taxon>
    </lineage>
</organism>
<dbReference type="EMBL" id="RKRF01000008">
    <property type="protein sequence ID" value="RPF54435.1"/>
    <property type="molecule type" value="Genomic_DNA"/>
</dbReference>
<protein>
    <submittedName>
        <fullName evidence="1">Uncharacterized protein DUF3221</fullName>
    </submittedName>
</protein>
<keyword evidence="2" id="KW-1185">Reference proteome</keyword>
<dbReference type="RefSeq" id="WP_170158512.1">
    <property type="nucleotide sequence ID" value="NZ_RKRF01000008.1"/>
</dbReference>
<proteinExistence type="predicted"/>
<dbReference type="Pfam" id="PF11518">
    <property type="entry name" value="DUF3221"/>
    <property type="match status" value="1"/>
</dbReference>
<dbReference type="AlphaFoldDB" id="A0A3N5C7S9"/>
<gene>
    <name evidence="1" type="ORF">EDC24_1637</name>
</gene>
<dbReference type="InterPro" id="IPR021598">
    <property type="entry name" value="DUF3221"/>
</dbReference>
<evidence type="ECO:0000313" key="2">
    <source>
        <dbReference type="Proteomes" id="UP000276443"/>
    </source>
</evidence>
<comment type="caution">
    <text evidence="1">The sequence shown here is derived from an EMBL/GenBank/DDBJ whole genome shotgun (WGS) entry which is preliminary data.</text>
</comment>
<sequence>MSIFIAFILLCVSCSPSEENLHYEGVTGSIINIDDNSFLIQSNNEKVDLTITNDTVFEGKDRNDFKKGDKVKTWYSNEPLDSNPLQVGASKIEFIE</sequence>
<dbReference type="Proteomes" id="UP000276443">
    <property type="component" value="Unassembled WGS sequence"/>
</dbReference>
<accession>A0A3N5C7S9</accession>
<name>A0A3N5C7S9_9BACI</name>
<reference evidence="1 2" key="1">
    <citation type="submission" date="2018-11" db="EMBL/GenBank/DDBJ databases">
        <title>Genomic Encyclopedia of Type Strains, Phase IV (KMG-IV): sequencing the most valuable type-strain genomes for metagenomic binning, comparative biology and taxonomic classification.</title>
        <authorList>
            <person name="Goeker M."/>
        </authorList>
    </citation>
    <scope>NUCLEOTIDE SEQUENCE [LARGE SCALE GENOMIC DNA]</scope>
    <source>
        <strain evidence="1 2">DSM 18090</strain>
    </source>
</reference>